<accession>F7XVM4</accession>
<name>F7XVM4_MIDMI</name>
<keyword evidence="4" id="KW-0449">Lipoprotein</keyword>
<dbReference type="InterPro" id="IPR007428">
    <property type="entry name" value="MlaA"/>
</dbReference>
<protein>
    <submittedName>
        <fullName evidence="4">VacJ like lipoprotein</fullName>
    </submittedName>
</protein>
<dbReference type="PANTHER" id="PTHR30035">
    <property type="entry name" value="LIPOPROTEIN VACJ-RELATED"/>
    <property type="match status" value="1"/>
</dbReference>
<dbReference type="PANTHER" id="PTHR30035:SF3">
    <property type="entry name" value="INTERMEMBRANE PHOSPHOLIPID TRANSPORT SYSTEM LIPOPROTEIN MLAA"/>
    <property type="match status" value="1"/>
</dbReference>
<evidence type="ECO:0000313" key="4">
    <source>
        <dbReference type="EMBL" id="AEI88723.1"/>
    </source>
</evidence>
<keyword evidence="2 3" id="KW-0732">Signal</keyword>
<keyword evidence="5" id="KW-1185">Reference proteome</keyword>
<dbReference type="HOGENOM" id="CLU_059326_3_0_5"/>
<evidence type="ECO:0000256" key="3">
    <source>
        <dbReference type="SAM" id="SignalP"/>
    </source>
</evidence>
<dbReference type="GO" id="GO:0016020">
    <property type="term" value="C:membrane"/>
    <property type="evidence" value="ECO:0007669"/>
    <property type="project" value="InterPro"/>
</dbReference>
<dbReference type="Proteomes" id="UP000006639">
    <property type="component" value="Chromosome"/>
</dbReference>
<sequence length="266" mass="30306">MVKVVFYSILLLFSPVLCGCSSKYKAANNREPGAQLLQKVDDSSTNEADEDWRNASIVTYSSGRILTADYKEDMDPFEPFNRMMFKINKGLDNFLVRPIAIIYDRTIPDWGKDNIQNFLQNLFAPLQTIYGILSLNPEMTSRFFARFVINTTFGTLGLHDAASRYPELRFEEFRGENVLKRYGGKSGPYIVLPVVGPSSARGAFGLLLDFVADPLNYTLKRQYVFSKDTLVVIDKRAGLLKLTDNIDEVSIDEYITTRSIYLQNRR</sequence>
<dbReference type="Pfam" id="PF04333">
    <property type="entry name" value="MlaA"/>
    <property type="match status" value="1"/>
</dbReference>
<feature type="chain" id="PRO_5003372174" evidence="3">
    <location>
        <begin position="27"/>
        <end position="266"/>
    </location>
</feature>
<dbReference type="AlphaFoldDB" id="F7XVM4"/>
<comment type="similarity">
    <text evidence="1">Belongs to the MlaA family.</text>
</comment>
<reference evidence="4 5" key="1">
    <citation type="journal article" date="2011" name="Mol. Biol. Evol.">
        <title>Phylogenomic evidence for the presence of a flagellum and cbb3 oxidase in the free-living mitochondrial ancestor.</title>
        <authorList>
            <person name="Sassera D."/>
            <person name="Lo N."/>
            <person name="Epis S."/>
            <person name="D'Auria G."/>
            <person name="Montagna M."/>
            <person name="Comandatore F."/>
            <person name="Horner D."/>
            <person name="Pereto J."/>
            <person name="Luciano A.M."/>
            <person name="Franciosi F."/>
            <person name="Ferri E."/>
            <person name="Crotti E."/>
            <person name="Bazzocchi C."/>
            <person name="Daffonchio D."/>
            <person name="Sacchi L."/>
            <person name="Moya A."/>
            <person name="Latorre A."/>
            <person name="Bandi C."/>
        </authorList>
    </citation>
    <scope>NUCLEOTIDE SEQUENCE [LARGE SCALE GENOMIC DNA]</scope>
    <source>
        <strain evidence="4 5">IricVA</strain>
    </source>
</reference>
<evidence type="ECO:0000256" key="2">
    <source>
        <dbReference type="ARBA" id="ARBA00022729"/>
    </source>
</evidence>
<dbReference type="PRINTS" id="PR01805">
    <property type="entry name" value="VACJLIPOPROT"/>
</dbReference>
<organism evidence="4 5">
    <name type="scientific">Midichloria mitochondrii (strain IricVA)</name>
    <dbReference type="NCBI Taxonomy" id="696127"/>
    <lineage>
        <taxon>Bacteria</taxon>
        <taxon>Pseudomonadati</taxon>
        <taxon>Pseudomonadota</taxon>
        <taxon>Alphaproteobacteria</taxon>
        <taxon>Rickettsiales</taxon>
        <taxon>Candidatus Midichloriaceae</taxon>
        <taxon>Candidatus Midichloria</taxon>
    </lineage>
</organism>
<dbReference type="STRING" id="696127.midi_00415"/>
<evidence type="ECO:0000313" key="5">
    <source>
        <dbReference type="Proteomes" id="UP000006639"/>
    </source>
</evidence>
<evidence type="ECO:0000256" key="1">
    <source>
        <dbReference type="ARBA" id="ARBA00010634"/>
    </source>
</evidence>
<dbReference type="PROSITE" id="PS51257">
    <property type="entry name" value="PROKAR_LIPOPROTEIN"/>
    <property type="match status" value="1"/>
</dbReference>
<feature type="signal peptide" evidence="3">
    <location>
        <begin position="1"/>
        <end position="26"/>
    </location>
</feature>
<dbReference type="GO" id="GO:0120010">
    <property type="term" value="P:intermembrane phospholipid transfer"/>
    <property type="evidence" value="ECO:0007669"/>
    <property type="project" value="TreeGrafter"/>
</dbReference>
<gene>
    <name evidence="4" type="ordered locus">midi_00415</name>
</gene>
<dbReference type="EMBL" id="CP002130">
    <property type="protein sequence ID" value="AEI88723.1"/>
    <property type="molecule type" value="Genomic_DNA"/>
</dbReference>
<dbReference type="KEGG" id="mmn:midi_00415"/>
<proteinExistence type="inferred from homology"/>